<dbReference type="EMBL" id="BMIK01000001">
    <property type="protein sequence ID" value="GGC15280.1"/>
    <property type="molecule type" value="Genomic_DNA"/>
</dbReference>
<keyword evidence="4" id="KW-0472">Membrane</keyword>
<evidence type="ECO:0008006" key="10">
    <source>
        <dbReference type="Google" id="ProtNLM"/>
    </source>
</evidence>
<comment type="subcellular location">
    <subcellularLocation>
        <location evidence="1">Cell outer membrane</location>
    </subcellularLocation>
</comment>
<keyword evidence="5" id="KW-0998">Cell outer membrane</keyword>
<organism evidence="8 9">
    <name type="scientific">Parapedobacter defluvii</name>
    <dbReference type="NCBI Taxonomy" id="2045106"/>
    <lineage>
        <taxon>Bacteria</taxon>
        <taxon>Pseudomonadati</taxon>
        <taxon>Bacteroidota</taxon>
        <taxon>Sphingobacteriia</taxon>
        <taxon>Sphingobacteriales</taxon>
        <taxon>Sphingobacteriaceae</taxon>
        <taxon>Parapedobacter</taxon>
    </lineage>
</organism>
<feature type="domain" description="RagB/SusD" evidence="6">
    <location>
        <begin position="280"/>
        <end position="541"/>
    </location>
</feature>
<dbReference type="Proteomes" id="UP000597338">
    <property type="component" value="Unassembled WGS sequence"/>
</dbReference>
<evidence type="ECO:0000256" key="1">
    <source>
        <dbReference type="ARBA" id="ARBA00004442"/>
    </source>
</evidence>
<dbReference type="InterPro" id="IPR033985">
    <property type="entry name" value="SusD-like_N"/>
</dbReference>
<name>A0ABQ1KYK2_9SPHI</name>
<accession>A0ABQ1KYK2</accession>
<protein>
    <recommendedName>
        <fullName evidence="10">Starch-binding associating with outer membrane</fullName>
    </recommendedName>
</protein>
<comment type="caution">
    <text evidence="8">The sequence shown here is derived from an EMBL/GenBank/DDBJ whole genome shotgun (WGS) entry which is preliminary data.</text>
</comment>
<keyword evidence="9" id="KW-1185">Reference proteome</keyword>
<sequence>MINMKRFLNCLLLLVLATGCEKSILDRQPNDQMTEAAAFEDLLVTEKFLNNVYAELYGSLYNRTPNYLLAGTTDDADAANLTTGGYQFNIGSLSPTGNPLGDYWSIYYAAIRKANIFLKNIDNVPGDGAIKQRMKGEALFLKAFFYQQLFKFYGPFIIVDQVLSVNDDLALPRNTVSECASYITGLADEAAKLLPVAHESSQLGRATKGAALALKAEALLFFASPLYNPTNEVQRWVDAADAAEAILTGSDFNYELYNNYQNLFLVNNNSEVIYAYMASASTNAMEAANGPSGYGGWSGTSPTQELVDAYEMVNGMAPLNPDGSVNPLSGYDPAKPYENRDPRFYASILYNGAPWQGRAIESFVGGADGISIGTHTRSQTGYFLKKFLDESLVVNSSQRRAATWILFRLGTVMLDFAESRNEASGPDADVYAAVNAIRARANMPELPEGLTQDEMRERIRHERRIELAFEDNRFWDVRRWKIGIETFGKPIHGMRITRVGDALNYERVQVRSRVFDDRRHFFPIPQSEINKNSNLEQNAGW</sequence>
<reference evidence="9" key="1">
    <citation type="journal article" date="2019" name="Int. J. Syst. Evol. Microbiol.">
        <title>The Global Catalogue of Microorganisms (GCM) 10K type strain sequencing project: providing services to taxonomists for standard genome sequencing and annotation.</title>
        <authorList>
            <consortium name="The Broad Institute Genomics Platform"/>
            <consortium name="The Broad Institute Genome Sequencing Center for Infectious Disease"/>
            <person name="Wu L."/>
            <person name="Ma J."/>
        </authorList>
    </citation>
    <scope>NUCLEOTIDE SEQUENCE [LARGE SCALE GENOMIC DNA]</scope>
    <source>
        <strain evidence="9">CGMCC 1.15342</strain>
    </source>
</reference>
<dbReference type="PROSITE" id="PS51257">
    <property type="entry name" value="PROKAR_LIPOPROTEIN"/>
    <property type="match status" value="1"/>
</dbReference>
<gene>
    <name evidence="8" type="ORF">GCM10011386_03830</name>
</gene>
<evidence type="ECO:0000256" key="2">
    <source>
        <dbReference type="ARBA" id="ARBA00006275"/>
    </source>
</evidence>
<evidence type="ECO:0000259" key="6">
    <source>
        <dbReference type="Pfam" id="PF07980"/>
    </source>
</evidence>
<evidence type="ECO:0000313" key="9">
    <source>
        <dbReference type="Proteomes" id="UP000597338"/>
    </source>
</evidence>
<keyword evidence="3" id="KW-0732">Signal</keyword>
<proteinExistence type="inferred from homology"/>
<dbReference type="SUPFAM" id="SSF48452">
    <property type="entry name" value="TPR-like"/>
    <property type="match status" value="1"/>
</dbReference>
<dbReference type="InterPro" id="IPR011990">
    <property type="entry name" value="TPR-like_helical_dom_sf"/>
</dbReference>
<evidence type="ECO:0000313" key="8">
    <source>
        <dbReference type="EMBL" id="GGC15280.1"/>
    </source>
</evidence>
<evidence type="ECO:0000256" key="4">
    <source>
        <dbReference type="ARBA" id="ARBA00023136"/>
    </source>
</evidence>
<evidence type="ECO:0000256" key="5">
    <source>
        <dbReference type="ARBA" id="ARBA00023237"/>
    </source>
</evidence>
<evidence type="ECO:0000256" key="3">
    <source>
        <dbReference type="ARBA" id="ARBA00022729"/>
    </source>
</evidence>
<comment type="similarity">
    <text evidence="2">Belongs to the SusD family.</text>
</comment>
<dbReference type="InterPro" id="IPR012944">
    <property type="entry name" value="SusD_RagB_dom"/>
</dbReference>
<dbReference type="Pfam" id="PF07980">
    <property type="entry name" value="SusD_RagB"/>
    <property type="match status" value="1"/>
</dbReference>
<feature type="domain" description="SusD-like N-terminal" evidence="7">
    <location>
        <begin position="25"/>
        <end position="216"/>
    </location>
</feature>
<dbReference type="Gene3D" id="1.25.40.390">
    <property type="match status" value="1"/>
</dbReference>
<evidence type="ECO:0000259" key="7">
    <source>
        <dbReference type="Pfam" id="PF14322"/>
    </source>
</evidence>
<dbReference type="Pfam" id="PF14322">
    <property type="entry name" value="SusD-like_3"/>
    <property type="match status" value="1"/>
</dbReference>